<evidence type="ECO:0000313" key="2">
    <source>
        <dbReference type="EMBL" id="KAF2902739.1"/>
    </source>
</evidence>
<name>A0A8K0DBI9_IGNLU</name>
<evidence type="ECO:0000256" key="1">
    <source>
        <dbReference type="SAM" id="MobiDB-lite"/>
    </source>
</evidence>
<dbReference type="PANTHER" id="PTHR33050:SF7">
    <property type="entry name" value="RIBONUCLEASE H"/>
    <property type="match status" value="1"/>
</dbReference>
<sequence>MQIGLSTTRSKFCLPMKPGDPALNSKLNSSLRESSSKDDKYVATIESQVGLGLVAVAKVLEKLIKEEKPPNDIKTQILPAQLNSTVRKIVKNSKLGKWLYGKDFAEKFKEATSHFRTGKERRLRGSAKKPNGSLDFRAMHHKGKMKEQQVDRKSYRLYKQRSLINLKEFAYEISADASGTGWGTVRGSNKSHGFWSADKAQKHINFLELLAVFYGLKCFCNEASGCHILLRVHNLTAIAYINKMGGIQIEDLNNQAGKYRNETEYALSNEGFYLFVADFGQPDIDIFATNINTKCKNYISWFRDPGAISTDAFTSNWSQFYGFYVFPPSSIMGRVLNKIIRDKDVGMVVVPFWPNQPWCSVFLRLSTSKPLILGPDKNLLLSSLTSRH</sequence>
<proteinExistence type="predicted"/>
<dbReference type="OrthoDB" id="2348824at2759"/>
<reference evidence="2" key="1">
    <citation type="submission" date="2019-08" db="EMBL/GenBank/DDBJ databases">
        <title>The genome of the North American firefly Photinus pyralis.</title>
        <authorList>
            <consortium name="Photinus pyralis genome working group"/>
            <person name="Fallon T.R."/>
            <person name="Sander Lower S.E."/>
            <person name="Weng J.-K."/>
        </authorList>
    </citation>
    <scope>NUCLEOTIDE SEQUENCE</scope>
    <source>
        <strain evidence="2">TRF0915ILg1</strain>
        <tissue evidence="2">Whole body</tissue>
    </source>
</reference>
<feature type="region of interest" description="Disordered" evidence="1">
    <location>
        <begin position="115"/>
        <end position="135"/>
    </location>
</feature>
<dbReference type="Proteomes" id="UP000801492">
    <property type="component" value="Unassembled WGS sequence"/>
</dbReference>
<protein>
    <submittedName>
        <fullName evidence="2">Uncharacterized protein</fullName>
    </submittedName>
</protein>
<dbReference type="EMBL" id="VTPC01001197">
    <property type="protein sequence ID" value="KAF2902739.1"/>
    <property type="molecule type" value="Genomic_DNA"/>
</dbReference>
<comment type="caution">
    <text evidence="2">The sequence shown here is derived from an EMBL/GenBank/DDBJ whole genome shotgun (WGS) entry which is preliminary data.</text>
</comment>
<organism evidence="2 3">
    <name type="scientific">Ignelater luminosus</name>
    <name type="common">Cucubano</name>
    <name type="synonym">Pyrophorus luminosus</name>
    <dbReference type="NCBI Taxonomy" id="2038154"/>
    <lineage>
        <taxon>Eukaryota</taxon>
        <taxon>Metazoa</taxon>
        <taxon>Ecdysozoa</taxon>
        <taxon>Arthropoda</taxon>
        <taxon>Hexapoda</taxon>
        <taxon>Insecta</taxon>
        <taxon>Pterygota</taxon>
        <taxon>Neoptera</taxon>
        <taxon>Endopterygota</taxon>
        <taxon>Coleoptera</taxon>
        <taxon>Polyphaga</taxon>
        <taxon>Elateriformia</taxon>
        <taxon>Elateroidea</taxon>
        <taxon>Elateridae</taxon>
        <taxon>Agrypninae</taxon>
        <taxon>Pyrophorini</taxon>
        <taxon>Ignelater</taxon>
    </lineage>
</organism>
<dbReference type="PANTHER" id="PTHR33050">
    <property type="entry name" value="REVERSE TRANSCRIPTASE DOMAIN-CONTAINING PROTEIN"/>
    <property type="match status" value="1"/>
</dbReference>
<dbReference type="CDD" id="cd09275">
    <property type="entry name" value="RNase_HI_RT_DIRS1"/>
    <property type="match status" value="1"/>
</dbReference>
<accession>A0A8K0DBI9</accession>
<dbReference type="InterPro" id="IPR052055">
    <property type="entry name" value="Hepadnavirus_pol/RT"/>
</dbReference>
<gene>
    <name evidence="2" type="ORF">ILUMI_03447</name>
</gene>
<keyword evidence="3" id="KW-1185">Reference proteome</keyword>
<evidence type="ECO:0000313" key="3">
    <source>
        <dbReference type="Proteomes" id="UP000801492"/>
    </source>
</evidence>
<dbReference type="AlphaFoldDB" id="A0A8K0DBI9"/>